<sequence>MKRHLTALNVDTLGQLGVRVSEISAPYGFASGNPLLERVNTVKNVYVEVLDKNTYSGHGKLVRQADGVFDNRFLRMRDLLTSFIDIDGLAAHQDAVDLYAVFDTHGLDLYHMSYGDELIHADALIADLDKRENQGRIARLNLQEVYALLKEAYQVLKSLTNEQTTANAALRAMESSTSLRRNLEDALRSYLDYVDIMAQIDANWKPMQLELIEAVKAAVNSKRNSPKKDDKTTKTK</sequence>
<dbReference type="RefSeq" id="WP_013446260.1">
    <property type="nucleotide sequence ID" value="NC_014734.1"/>
</dbReference>
<dbReference type="KEGG" id="ppn:Palpr_2761"/>
<evidence type="ECO:0000313" key="1">
    <source>
        <dbReference type="EMBL" id="ADQ80891.1"/>
    </source>
</evidence>
<dbReference type="InterPro" id="IPR046228">
    <property type="entry name" value="DUF6261"/>
</dbReference>
<dbReference type="EMBL" id="CP002345">
    <property type="protein sequence ID" value="ADQ80891.1"/>
    <property type="molecule type" value="Genomic_DNA"/>
</dbReference>
<reference evidence="1 2" key="2">
    <citation type="journal article" date="2011" name="Stand. Genomic Sci.">
        <title>Complete genome sequence of Paludibacter propionicigenes type strain (WB4).</title>
        <authorList>
            <person name="Gronow S."/>
            <person name="Munk C."/>
            <person name="Lapidus A."/>
            <person name="Nolan M."/>
            <person name="Lucas S."/>
            <person name="Hammon N."/>
            <person name="Deshpande S."/>
            <person name="Cheng J.F."/>
            <person name="Tapia R."/>
            <person name="Han C."/>
            <person name="Goodwin L."/>
            <person name="Pitluck S."/>
            <person name="Liolios K."/>
            <person name="Ivanova N."/>
            <person name="Mavromatis K."/>
            <person name="Mikhailova N."/>
            <person name="Pati A."/>
            <person name="Chen A."/>
            <person name="Palaniappan K."/>
            <person name="Land M."/>
            <person name="Hauser L."/>
            <person name="Chang Y.J."/>
            <person name="Jeffries C.D."/>
            <person name="Brambilla E."/>
            <person name="Rohde M."/>
            <person name="Goker M."/>
            <person name="Detter J.C."/>
            <person name="Woyke T."/>
            <person name="Bristow J."/>
            <person name="Eisen J.A."/>
            <person name="Markowitz V."/>
            <person name="Hugenholtz P."/>
            <person name="Kyrpides N.C."/>
            <person name="Klenk H.P."/>
        </authorList>
    </citation>
    <scope>NUCLEOTIDE SEQUENCE [LARGE SCALE GENOMIC DNA]</scope>
    <source>
        <strain evidence="2">DSM 17365 / JCM 13257 / WB4</strain>
    </source>
</reference>
<dbReference type="AlphaFoldDB" id="E4T847"/>
<keyword evidence="2" id="KW-1185">Reference proteome</keyword>
<protein>
    <submittedName>
        <fullName evidence="1">Uncharacterized protein</fullName>
    </submittedName>
</protein>
<dbReference type="Pfam" id="PF19775">
    <property type="entry name" value="DUF6261"/>
    <property type="match status" value="1"/>
</dbReference>
<dbReference type="STRING" id="694427.Palpr_2761"/>
<dbReference type="Proteomes" id="UP000008718">
    <property type="component" value="Chromosome"/>
</dbReference>
<dbReference type="HOGENOM" id="CLU_102533_0_0_10"/>
<reference key="1">
    <citation type="submission" date="2010-11" db="EMBL/GenBank/DDBJ databases">
        <title>The complete genome of Paludibacter propionicigenes DSM 17365.</title>
        <authorList>
            <consortium name="US DOE Joint Genome Institute (JGI-PGF)"/>
            <person name="Lucas S."/>
            <person name="Copeland A."/>
            <person name="Lapidus A."/>
            <person name="Bruce D."/>
            <person name="Goodwin L."/>
            <person name="Pitluck S."/>
            <person name="Kyrpides N."/>
            <person name="Mavromatis K."/>
            <person name="Ivanova N."/>
            <person name="Munk A.C."/>
            <person name="Brettin T."/>
            <person name="Detter J.C."/>
            <person name="Han C."/>
            <person name="Tapia R."/>
            <person name="Land M."/>
            <person name="Hauser L."/>
            <person name="Markowitz V."/>
            <person name="Cheng J.-F."/>
            <person name="Hugenholtz P."/>
            <person name="Woyke T."/>
            <person name="Wu D."/>
            <person name="Gronow S."/>
            <person name="Wellnitz S."/>
            <person name="Brambilla E."/>
            <person name="Klenk H.-P."/>
            <person name="Eisen J.A."/>
        </authorList>
    </citation>
    <scope>NUCLEOTIDE SEQUENCE</scope>
    <source>
        <strain>WB4</strain>
    </source>
</reference>
<gene>
    <name evidence="1" type="ordered locus">Palpr_2761</name>
</gene>
<proteinExistence type="predicted"/>
<name>E4T847_PALPW</name>
<evidence type="ECO:0000313" key="2">
    <source>
        <dbReference type="Proteomes" id="UP000008718"/>
    </source>
</evidence>
<accession>E4T847</accession>
<organism evidence="1 2">
    <name type="scientific">Paludibacter propionicigenes (strain DSM 17365 / JCM 13257 / WB4)</name>
    <dbReference type="NCBI Taxonomy" id="694427"/>
    <lineage>
        <taxon>Bacteria</taxon>
        <taxon>Pseudomonadati</taxon>
        <taxon>Bacteroidota</taxon>
        <taxon>Bacteroidia</taxon>
        <taxon>Bacteroidales</taxon>
        <taxon>Paludibacteraceae</taxon>
        <taxon>Paludibacter</taxon>
    </lineage>
</organism>